<dbReference type="AlphaFoldDB" id="A0A9D1PW22"/>
<reference evidence="1" key="1">
    <citation type="journal article" date="2021" name="PeerJ">
        <title>Extensive microbial diversity within the chicken gut microbiome revealed by metagenomics and culture.</title>
        <authorList>
            <person name="Gilroy R."/>
            <person name="Ravi A."/>
            <person name="Getino M."/>
            <person name="Pursley I."/>
            <person name="Horton D.L."/>
            <person name="Alikhan N.F."/>
            <person name="Baker D."/>
            <person name="Gharbi K."/>
            <person name="Hall N."/>
            <person name="Watson M."/>
            <person name="Adriaenssens E.M."/>
            <person name="Foster-Nyarko E."/>
            <person name="Jarju S."/>
            <person name="Secka A."/>
            <person name="Antonio M."/>
            <person name="Oren A."/>
            <person name="Chaudhuri R.R."/>
            <person name="La Ragione R."/>
            <person name="Hildebrand F."/>
            <person name="Pallen M.J."/>
        </authorList>
    </citation>
    <scope>NUCLEOTIDE SEQUENCE</scope>
    <source>
        <strain evidence="1">ChiHecec2B26-446</strain>
    </source>
</reference>
<reference evidence="1" key="2">
    <citation type="submission" date="2021-04" db="EMBL/GenBank/DDBJ databases">
        <authorList>
            <person name="Gilroy R."/>
        </authorList>
    </citation>
    <scope>NUCLEOTIDE SEQUENCE</scope>
    <source>
        <strain evidence="1">ChiHecec2B26-446</strain>
    </source>
</reference>
<dbReference type="EMBL" id="DXHV01000033">
    <property type="protein sequence ID" value="HIW00131.1"/>
    <property type="molecule type" value="Genomic_DNA"/>
</dbReference>
<sequence>MSTKPHILLTLLEEDPGLARTLAAEFTRLGADCSAHFWFANTDAQALSALIPEVCHPGLSAWVIAGTAASLARKDIRQGLSLAALAAQAARRKGNGSALPVVVSPSGTLQASLPQPLAGADIVARGLGARTIARIHGKNVLPACDYRLDVHALPGLGLWLEVGPARDQWDGVLLGSAPCEPDAHGVGQAGVIPERCTLHHPSRGLKLALGEKEFTAWGTENTLSPADSYFVRLTGLPETLVFGAFPKEDDADLYVLNLC</sequence>
<organism evidence="1 2">
    <name type="scientific">Candidatus Desulfovibrio intestinipullorum</name>
    <dbReference type="NCBI Taxonomy" id="2838536"/>
    <lineage>
        <taxon>Bacteria</taxon>
        <taxon>Pseudomonadati</taxon>
        <taxon>Thermodesulfobacteriota</taxon>
        <taxon>Desulfovibrionia</taxon>
        <taxon>Desulfovibrionales</taxon>
        <taxon>Desulfovibrionaceae</taxon>
        <taxon>Desulfovibrio</taxon>
    </lineage>
</organism>
<dbReference type="Proteomes" id="UP000886752">
    <property type="component" value="Unassembled WGS sequence"/>
</dbReference>
<gene>
    <name evidence="1" type="ORF">H9894_02955</name>
</gene>
<evidence type="ECO:0000313" key="1">
    <source>
        <dbReference type="EMBL" id="HIW00131.1"/>
    </source>
</evidence>
<proteinExistence type="predicted"/>
<name>A0A9D1PW22_9BACT</name>
<protein>
    <recommendedName>
        <fullName evidence="3">FIST domain-containing protein</fullName>
    </recommendedName>
</protein>
<evidence type="ECO:0000313" key="2">
    <source>
        <dbReference type="Proteomes" id="UP000886752"/>
    </source>
</evidence>
<comment type="caution">
    <text evidence="1">The sequence shown here is derived from an EMBL/GenBank/DDBJ whole genome shotgun (WGS) entry which is preliminary data.</text>
</comment>
<evidence type="ECO:0008006" key="3">
    <source>
        <dbReference type="Google" id="ProtNLM"/>
    </source>
</evidence>
<accession>A0A9D1PW22</accession>